<reference evidence="2" key="1">
    <citation type="journal article" date="2020" name="Stud. Mycol.">
        <title>101 Dothideomycetes genomes: a test case for predicting lifestyles and emergence of pathogens.</title>
        <authorList>
            <person name="Haridas S."/>
            <person name="Albert R."/>
            <person name="Binder M."/>
            <person name="Bloem J."/>
            <person name="Labutti K."/>
            <person name="Salamov A."/>
            <person name="Andreopoulos B."/>
            <person name="Baker S."/>
            <person name="Barry K."/>
            <person name="Bills G."/>
            <person name="Bluhm B."/>
            <person name="Cannon C."/>
            <person name="Castanera R."/>
            <person name="Culley D."/>
            <person name="Daum C."/>
            <person name="Ezra D."/>
            <person name="Gonzalez J."/>
            <person name="Henrissat B."/>
            <person name="Kuo A."/>
            <person name="Liang C."/>
            <person name="Lipzen A."/>
            <person name="Lutzoni F."/>
            <person name="Magnuson J."/>
            <person name="Mondo S."/>
            <person name="Nolan M."/>
            <person name="Ohm R."/>
            <person name="Pangilinan J."/>
            <person name="Park H.-J."/>
            <person name="Ramirez L."/>
            <person name="Alfaro M."/>
            <person name="Sun H."/>
            <person name="Tritt A."/>
            <person name="Yoshinaga Y."/>
            <person name="Zwiers L.-H."/>
            <person name="Turgeon B."/>
            <person name="Goodwin S."/>
            <person name="Spatafora J."/>
            <person name="Crous P."/>
            <person name="Grigoriev I."/>
        </authorList>
    </citation>
    <scope>NUCLEOTIDE SEQUENCE</scope>
    <source>
        <strain evidence="2">CBS 130266</strain>
    </source>
</reference>
<keyword evidence="3" id="KW-1185">Reference proteome</keyword>
<dbReference type="AlphaFoldDB" id="A0A9P4TTC1"/>
<comment type="caution">
    <text evidence="2">The sequence shown here is derived from an EMBL/GenBank/DDBJ whole genome shotgun (WGS) entry which is preliminary data.</text>
</comment>
<keyword evidence="1" id="KW-0812">Transmembrane</keyword>
<accession>A0A9P4TTC1</accession>
<protein>
    <submittedName>
        <fullName evidence="2">Uncharacterized protein</fullName>
    </submittedName>
</protein>
<dbReference type="EMBL" id="MU007092">
    <property type="protein sequence ID" value="KAF2422178.1"/>
    <property type="molecule type" value="Genomic_DNA"/>
</dbReference>
<sequence>MPCRAQWMFLSHPVLSREDLDWSDSFHFHGCFLTSRLRINVRFYLHVLFLRSCFPYNELSPLNTHPTGYLKITSFGLDSHHYILSNHVQSITNIITVTMQYSIITLALFGSSMAVTNGVVERQATSTMSGMTMMTMSVMPVSLTTMTETMNGKTTTMTMTAGSTMSTGMSGMNMNGGSSLNAGGMGVGVAGLALGMAYGLL</sequence>
<evidence type="ECO:0000313" key="2">
    <source>
        <dbReference type="EMBL" id="KAF2422178.1"/>
    </source>
</evidence>
<evidence type="ECO:0000313" key="3">
    <source>
        <dbReference type="Proteomes" id="UP000800235"/>
    </source>
</evidence>
<proteinExistence type="predicted"/>
<keyword evidence="1" id="KW-1133">Transmembrane helix</keyword>
<feature type="transmembrane region" description="Helical" evidence="1">
    <location>
        <begin position="179"/>
        <end position="200"/>
    </location>
</feature>
<organism evidence="2 3">
    <name type="scientific">Tothia fuscella</name>
    <dbReference type="NCBI Taxonomy" id="1048955"/>
    <lineage>
        <taxon>Eukaryota</taxon>
        <taxon>Fungi</taxon>
        <taxon>Dikarya</taxon>
        <taxon>Ascomycota</taxon>
        <taxon>Pezizomycotina</taxon>
        <taxon>Dothideomycetes</taxon>
        <taxon>Pleosporomycetidae</taxon>
        <taxon>Venturiales</taxon>
        <taxon>Cylindrosympodiaceae</taxon>
        <taxon>Tothia</taxon>
    </lineage>
</organism>
<dbReference type="Proteomes" id="UP000800235">
    <property type="component" value="Unassembled WGS sequence"/>
</dbReference>
<name>A0A9P4TTC1_9PEZI</name>
<evidence type="ECO:0000256" key="1">
    <source>
        <dbReference type="SAM" id="Phobius"/>
    </source>
</evidence>
<keyword evidence="1" id="KW-0472">Membrane</keyword>
<gene>
    <name evidence="2" type="ORF">EJ08DRAFT_482751</name>
</gene>